<dbReference type="PANTHER" id="PTHR36442">
    <property type="entry name" value="CYCLIC-DI-AMP PHOSPHODIESTERASE PGPH"/>
    <property type="match status" value="1"/>
</dbReference>
<feature type="transmembrane region" description="Helical" evidence="1">
    <location>
        <begin position="436"/>
        <end position="454"/>
    </location>
</feature>
<dbReference type="InterPro" id="IPR003607">
    <property type="entry name" value="HD/PDEase_dom"/>
</dbReference>
<feature type="transmembrane region" description="Helical" evidence="1">
    <location>
        <begin position="331"/>
        <end position="349"/>
    </location>
</feature>
<dbReference type="InterPro" id="IPR052722">
    <property type="entry name" value="PgpH_phosphodiesterase"/>
</dbReference>
<dbReference type="InterPro" id="IPR006674">
    <property type="entry name" value="HD_domain"/>
</dbReference>
<dbReference type="Proteomes" id="UP001516662">
    <property type="component" value="Unassembled WGS sequence"/>
</dbReference>
<dbReference type="EMBL" id="JADCLJ010000019">
    <property type="protein sequence ID" value="MBE4908021.1"/>
    <property type="molecule type" value="Genomic_DNA"/>
</dbReference>
<dbReference type="Gene3D" id="1.10.3210.10">
    <property type="entry name" value="Hypothetical protein af1432"/>
    <property type="match status" value="1"/>
</dbReference>
<feature type="transmembrane region" description="Helical" evidence="1">
    <location>
        <begin position="403"/>
        <end position="424"/>
    </location>
</feature>
<dbReference type="CDD" id="cd00077">
    <property type="entry name" value="HDc"/>
    <property type="match status" value="1"/>
</dbReference>
<proteinExistence type="predicted"/>
<evidence type="ECO:0000256" key="1">
    <source>
        <dbReference type="SAM" id="Phobius"/>
    </source>
</evidence>
<dbReference type="InterPro" id="IPR011624">
    <property type="entry name" value="Metal-dep_PHydrolase_7TM_extra"/>
</dbReference>
<sequence>MSSKYFSHVHRIIDILKRFRFLHIVIYSILATVMYIAMFSNVKPEQLNLDLFTVSENTIRSPITIEDKVSTEKKQKKAADEVEDVYTLKREYAQNRIDLVRSIFSSVDEVNEEIIEEYELKNSELEKAQAGEEGGQNDVKPLVPTTSEKLVRLKSILPSDLSKDLSDELLITLLNAKPEHLVRAKDATVTAVNNIMNKSIPASGVEKAKNSVETELQYTSLDSSLKNSMVELAKYAVIQNVYYDPVATEEKRQQAIDSIEPVKILQGQILVEEGQLISREIYKQLEFVGLIDTENSVQPFLGLGLIVTLLIALIIYYFLEGIPKNRNRNTYLLIYGLIFTLTILFMKMISLFQQIEYSEIGYIVPVAMGPLLVKLLINERLAIVTSIIFAICGSIIFNEGITGSLNFSIGLYYLFAGLAGVLFLSQHNRRSKILQAGLFISLINFAILSAILLMKNSHYSSMEVGSYIVMAIVSGIVAAVLTIGLLPFFEAGFGILSTMRLIELSNPNHPLLRKILTEAPGTYHHSVMVANLAEAACEAIGANGLLARVASYYHDIGKTRRPHFFIENQLNIDNPHDKIAPHLSKSIIIAHATDGAEYLRNNKMPKEFVDIALEHHGTTLLKYFYHQAKQKEEEVHEEDFRYPGPKAQTKESAIIGIADSVEAAVRSLSNPTSEKIESLARSIITDRLQDGQLNECDLTLKELDLVLHSFCETLKGIFHSRIEYPEATNQKVKKA</sequence>
<keyword evidence="1" id="KW-0472">Membrane</keyword>
<dbReference type="InterPro" id="IPR011621">
    <property type="entry name" value="Metal-dep_PHydrolase_7TM_intra"/>
</dbReference>
<keyword evidence="1" id="KW-1133">Transmembrane helix</keyword>
<keyword evidence="1" id="KW-0812">Transmembrane</keyword>
<gene>
    <name evidence="3" type="ORF">IMZ08_08145</name>
</gene>
<comment type="caution">
    <text evidence="3">The sequence shown here is derived from an EMBL/GenBank/DDBJ whole genome shotgun (WGS) entry which is preliminary data.</text>
</comment>
<accession>A0ABR9QHQ0</accession>
<dbReference type="Pfam" id="PF01966">
    <property type="entry name" value="HD"/>
    <property type="match status" value="1"/>
</dbReference>
<protein>
    <submittedName>
        <fullName evidence="3">HD family phosphohydrolase</fullName>
    </submittedName>
</protein>
<evidence type="ECO:0000313" key="4">
    <source>
        <dbReference type="Proteomes" id="UP001516662"/>
    </source>
</evidence>
<dbReference type="RefSeq" id="WP_193535488.1">
    <property type="nucleotide sequence ID" value="NZ_JADCLJ010000019.1"/>
</dbReference>
<feature type="domain" description="HD" evidence="2">
    <location>
        <begin position="522"/>
        <end position="664"/>
    </location>
</feature>
<dbReference type="NCBIfam" id="TIGR00277">
    <property type="entry name" value="HDIG"/>
    <property type="match status" value="1"/>
</dbReference>
<dbReference type="PROSITE" id="PS51831">
    <property type="entry name" value="HD"/>
    <property type="match status" value="1"/>
</dbReference>
<feature type="transmembrane region" description="Helical" evidence="1">
    <location>
        <begin position="380"/>
        <end position="397"/>
    </location>
</feature>
<keyword evidence="4" id="KW-1185">Reference proteome</keyword>
<feature type="transmembrane region" description="Helical" evidence="1">
    <location>
        <begin position="466"/>
        <end position="489"/>
    </location>
</feature>
<feature type="transmembrane region" description="Helical" evidence="1">
    <location>
        <begin position="21"/>
        <end position="39"/>
    </location>
</feature>
<evidence type="ECO:0000313" key="3">
    <source>
        <dbReference type="EMBL" id="MBE4908021.1"/>
    </source>
</evidence>
<name>A0ABR9QHQ0_9BACI</name>
<dbReference type="InterPro" id="IPR006675">
    <property type="entry name" value="HDIG_dom"/>
</dbReference>
<feature type="transmembrane region" description="Helical" evidence="1">
    <location>
        <begin position="300"/>
        <end position="319"/>
    </location>
</feature>
<evidence type="ECO:0000259" key="2">
    <source>
        <dbReference type="PROSITE" id="PS51831"/>
    </source>
</evidence>
<dbReference type="SUPFAM" id="SSF109604">
    <property type="entry name" value="HD-domain/PDEase-like"/>
    <property type="match status" value="1"/>
</dbReference>
<dbReference type="SMART" id="SM00471">
    <property type="entry name" value="HDc"/>
    <property type="match status" value="1"/>
</dbReference>
<dbReference type="Pfam" id="PF07697">
    <property type="entry name" value="7TMR-HDED"/>
    <property type="match status" value="1"/>
</dbReference>
<organism evidence="3 4">
    <name type="scientific">Litchfieldia luteola</name>
    <dbReference type="NCBI Taxonomy" id="682179"/>
    <lineage>
        <taxon>Bacteria</taxon>
        <taxon>Bacillati</taxon>
        <taxon>Bacillota</taxon>
        <taxon>Bacilli</taxon>
        <taxon>Bacillales</taxon>
        <taxon>Bacillaceae</taxon>
        <taxon>Litchfieldia</taxon>
    </lineage>
</organism>
<dbReference type="PANTHER" id="PTHR36442:SF1">
    <property type="entry name" value="CYCLIC-DI-AMP PHOSPHODIESTERASE PGPH"/>
    <property type="match status" value="1"/>
</dbReference>
<reference evidence="3 4" key="1">
    <citation type="submission" date="2020-10" db="EMBL/GenBank/DDBJ databases">
        <title>Bacillus sp. HD4P25, an endophyte from a halophyte.</title>
        <authorList>
            <person name="Sun J.-Q."/>
        </authorList>
    </citation>
    <scope>NUCLEOTIDE SEQUENCE [LARGE SCALE GENOMIC DNA]</scope>
    <source>
        <strain evidence="3 4">YIM 93174</strain>
    </source>
</reference>
<dbReference type="Pfam" id="PF07698">
    <property type="entry name" value="7TM-7TMR_HD"/>
    <property type="match status" value="1"/>
</dbReference>